<accession>A0A4R2NI01</accession>
<gene>
    <name evidence="9" type="ORF">EV656_11330</name>
</gene>
<dbReference type="PANTHER" id="PTHR30158">
    <property type="entry name" value="ACRA/E-RELATED COMPONENT OF DRUG EFFLUX TRANSPORTER"/>
    <property type="match status" value="1"/>
</dbReference>
<dbReference type="NCBIfam" id="TIGR01730">
    <property type="entry name" value="RND_mfp"/>
    <property type="match status" value="1"/>
</dbReference>
<dbReference type="InterPro" id="IPR058624">
    <property type="entry name" value="MdtA-like_HH"/>
</dbReference>
<sequence>MLISILPSLLRLAPWAAVAAALLFCAVPLAAQPMGAPPGMAGGLATAVGVITMETQQVPFATTVPGRAVAYEQVDIRPRVGGIVSEIVYPPGRPVAVGDVLFRIEDRTYRAEVAAAKAEVALAEASVSTAQDTLARYEKLVGIGVTAEELATARVSLLQAEADLSAAEAALQVAELDLDRTEIKSPIAGFPEVPTVSVGALVTENQTDALTTITRIDAGSLRVGAGVDIRLELETGEAYAGQGKMVSPGASVSTTTGTTEIRLQFDNPERRILPGQFLRVDIVLGTTEAILVPQGATARAASGELTAFVAVDGKAEQRILTEQGSYQNAWIVTEGIAAGEALIVDGLLNLGDGAAVATVPVTISADGVVTETAPAATMDGG</sequence>
<evidence type="ECO:0000256" key="1">
    <source>
        <dbReference type="ARBA" id="ARBA00004196"/>
    </source>
</evidence>
<protein>
    <submittedName>
        <fullName evidence="9">Membrane fusion protein (Multidrug efflux system)</fullName>
    </submittedName>
</protein>
<evidence type="ECO:0000313" key="10">
    <source>
        <dbReference type="Proteomes" id="UP000295733"/>
    </source>
</evidence>
<dbReference type="Gene3D" id="2.40.420.20">
    <property type="match status" value="1"/>
</dbReference>
<keyword evidence="3" id="KW-0175">Coiled coil</keyword>
<dbReference type="GO" id="GO:0005886">
    <property type="term" value="C:plasma membrane"/>
    <property type="evidence" value="ECO:0007669"/>
    <property type="project" value="TreeGrafter"/>
</dbReference>
<comment type="similarity">
    <text evidence="2">Belongs to the membrane fusion protein (MFP) (TC 8.A.1) family.</text>
</comment>
<dbReference type="Pfam" id="PF25944">
    <property type="entry name" value="Beta-barrel_RND"/>
    <property type="match status" value="1"/>
</dbReference>
<feature type="coiled-coil region" evidence="3">
    <location>
        <begin position="157"/>
        <end position="184"/>
    </location>
</feature>
<keyword evidence="4" id="KW-0732">Signal</keyword>
<dbReference type="GO" id="GO:0030313">
    <property type="term" value="C:cell envelope"/>
    <property type="evidence" value="ECO:0007669"/>
    <property type="project" value="UniProtKB-SubCell"/>
</dbReference>
<evidence type="ECO:0000256" key="4">
    <source>
        <dbReference type="SAM" id="SignalP"/>
    </source>
</evidence>
<dbReference type="Pfam" id="PF25876">
    <property type="entry name" value="HH_MFP_RND"/>
    <property type="match status" value="1"/>
</dbReference>
<dbReference type="RefSeq" id="WP_242469035.1">
    <property type="nucleotide sequence ID" value="NZ_NRRP01000010.1"/>
</dbReference>
<dbReference type="Pfam" id="PF25967">
    <property type="entry name" value="RND-MFP_C"/>
    <property type="match status" value="1"/>
</dbReference>
<evidence type="ECO:0000259" key="6">
    <source>
        <dbReference type="Pfam" id="PF25917"/>
    </source>
</evidence>
<dbReference type="EMBL" id="SLXL01000013">
    <property type="protein sequence ID" value="TCP21109.1"/>
    <property type="molecule type" value="Genomic_DNA"/>
</dbReference>
<name>A0A4R2NI01_RHOAD</name>
<evidence type="ECO:0000313" key="9">
    <source>
        <dbReference type="EMBL" id="TCP21109.1"/>
    </source>
</evidence>
<feature type="signal peptide" evidence="4">
    <location>
        <begin position="1"/>
        <end position="19"/>
    </location>
</feature>
<dbReference type="InterPro" id="IPR006143">
    <property type="entry name" value="RND_pump_MFP"/>
</dbReference>
<organism evidence="9 10">
    <name type="scientific">Rhodovulum adriaticum</name>
    <name type="common">Rhodopseudomonas adriatica</name>
    <dbReference type="NCBI Taxonomy" id="35804"/>
    <lineage>
        <taxon>Bacteria</taxon>
        <taxon>Pseudomonadati</taxon>
        <taxon>Pseudomonadota</taxon>
        <taxon>Alphaproteobacteria</taxon>
        <taxon>Rhodobacterales</taxon>
        <taxon>Paracoccaceae</taxon>
        <taxon>Rhodovulum</taxon>
    </lineage>
</organism>
<dbReference type="GO" id="GO:0015562">
    <property type="term" value="F:efflux transmembrane transporter activity"/>
    <property type="evidence" value="ECO:0007669"/>
    <property type="project" value="InterPro"/>
</dbReference>
<evidence type="ECO:0000259" key="7">
    <source>
        <dbReference type="Pfam" id="PF25944"/>
    </source>
</evidence>
<evidence type="ECO:0000259" key="5">
    <source>
        <dbReference type="Pfam" id="PF25876"/>
    </source>
</evidence>
<keyword evidence="10" id="KW-1185">Reference proteome</keyword>
<dbReference type="Gene3D" id="2.40.50.100">
    <property type="match status" value="1"/>
</dbReference>
<dbReference type="InterPro" id="IPR058627">
    <property type="entry name" value="MdtA-like_C"/>
</dbReference>
<evidence type="ECO:0000256" key="3">
    <source>
        <dbReference type="SAM" id="Coils"/>
    </source>
</evidence>
<proteinExistence type="inferred from homology"/>
<dbReference type="Pfam" id="PF25917">
    <property type="entry name" value="BSH_RND"/>
    <property type="match status" value="1"/>
</dbReference>
<feature type="domain" description="Multidrug resistance protein MdtA-like C-terminal permuted SH3" evidence="8">
    <location>
        <begin position="289"/>
        <end position="347"/>
    </location>
</feature>
<feature type="domain" description="Multidrug resistance protein MdtA-like barrel-sandwich hybrid" evidence="6">
    <location>
        <begin position="72"/>
        <end position="214"/>
    </location>
</feature>
<reference evidence="9 10" key="1">
    <citation type="submission" date="2019-03" db="EMBL/GenBank/DDBJ databases">
        <title>Genomic Encyclopedia of Type Strains, Phase IV (KMG-IV): sequencing the most valuable type-strain genomes for metagenomic binning, comparative biology and taxonomic classification.</title>
        <authorList>
            <person name="Goeker M."/>
        </authorList>
    </citation>
    <scope>NUCLEOTIDE SEQUENCE [LARGE SCALE GENOMIC DNA]</scope>
    <source>
        <strain evidence="9 10">DSM 2781</strain>
    </source>
</reference>
<feature type="domain" description="Multidrug resistance protein MdtA-like beta-barrel" evidence="7">
    <location>
        <begin position="220"/>
        <end position="285"/>
    </location>
</feature>
<dbReference type="Gene3D" id="2.40.30.170">
    <property type="match status" value="1"/>
</dbReference>
<feature type="domain" description="Multidrug resistance protein MdtA-like alpha-helical hairpin" evidence="5">
    <location>
        <begin position="114"/>
        <end position="181"/>
    </location>
</feature>
<dbReference type="Proteomes" id="UP000295733">
    <property type="component" value="Unassembled WGS sequence"/>
</dbReference>
<dbReference type="InterPro" id="IPR058625">
    <property type="entry name" value="MdtA-like_BSH"/>
</dbReference>
<comment type="caution">
    <text evidence="9">The sequence shown here is derived from an EMBL/GenBank/DDBJ whole genome shotgun (WGS) entry which is preliminary data.</text>
</comment>
<dbReference type="InterPro" id="IPR058626">
    <property type="entry name" value="MdtA-like_b-barrel"/>
</dbReference>
<comment type="subcellular location">
    <subcellularLocation>
        <location evidence="1">Cell envelope</location>
    </subcellularLocation>
</comment>
<dbReference type="Gene3D" id="1.10.287.470">
    <property type="entry name" value="Helix hairpin bin"/>
    <property type="match status" value="1"/>
</dbReference>
<feature type="chain" id="PRO_5020570540" evidence="4">
    <location>
        <begin position="20"/>
        <end position="381"/>
    </location>
</feature>
<evidence type="ECO:0000256" key="2">
    <source>
        <dbReference type="ARBA" id="ARBA00009477"/>
    </source>
</evidence>
<evidence type="ECO:0000259" key="8">
    <source>
        <dbReference type="Pfam" id="PF25967"/>
    </source>
</evidence>
<dbReference type="GO" id="GO:0046677">
    <property type="term" value="P:response to antibiotic"/>
    <property type="evidence" value="ECO:0007669"/>
    <property type="project" value="TreeGrafter"/>
</dbReference>
<dbReference type="SUPFAM" id="SSF111369">
    <property type="entry name" value="HlyD-like secretion proteins"/>
    <property type="match status" value="1"/>
</dbReference>
<dbReference type="AlphaFoldDB" id="A0A4R2NI01"/>